<dbReference type="EMBL" id="GU474858">
    <property type="protein sequence ID" value="ADI17240.1"/>
    <property type="molecule type" value="Genomic_DNA"/>
</dbReference>
<sequence>MAPPARCKVKTKYLFRIGNSFRLNAYTSNNNLRYHAAARNLSDIRKYILTFIAFFDHFSTLNYVRGIITTVFVDSLKSKQT</sequence>
<proteinExistence type="predicted"/>
<evidence type="ECO:0000313" key="1">
    <source>
        <dbReference type="EMBL" id="ADI17240.1"/>
    </source>
</evidence>
<reference evidence="1" key="1">
    <citation type="journal article" date="2011" name="Environ. Microbiol.">
        <title>Time-series analyses of Monterey Bay coastal microbial picoplankton using a 'genome proxy' microarray.</title>
        <authorList>
            <person name="Rich V.I."/>
            <person name="Pham V.D."/>
            <person name="Eppley J."/>
            <person name="Shi Y."/>
            <person name="DeLong E.F."/>
        </authorList>
    </citation>
    <scope>NUCLEOTIDE SEQUENCE</scope>
</reference>
<name>E0XS49_9PROT</name>
<dbReference type="AlphaFoldDB" id="E0XS49"/>
<accession>E0XS49</accession>
<organism evidence="1">
    <name type="scientific">uncultured alpha proteobacterium HF0070_14E07</name>
    <dbReference type="NCBI Taxonomy" id="710804"/>
    <lineage>
        <taxon>Bacteria</taxon>
        <taxon>Pseudomonadati</taxon>
        <taxon>Pseudomonadota</taxon>
        <taxon>Alphaproteobacteria</taxon>
        <taxon>environmental samples</taxon>
    </lineage>
</organism>
<protein>
    <submittedName>
        <fullName evidence="1">Uncharacterized protein</fullName>
    </submittedName>
</protein>